<dbReference type="InterPro" id="IPR026392">
    <property type="entry name" value="Exo/Archaeosortase_dom"/>
</dbReference>
<proteinExistence type="predicted"/>
<feature type="transmembrane region" description="Helical" evidence="8">
    <location>
        <begin position="197"/>
        <end position="217"/>
    </location>
</feature>
<feature type="domain" description="Methanolan biosynthesis EpsI" evidence="9">
    <location>
        <begin position="318"/>
        <end position="504"/>
    </location>
</feature>
<name>A0A6H2DJ74_9SPHN</name>
<feature type="transmembrane region" description="Helical" evidence="8">
    <location>
        <begin position="54"/>
        <end position="71"/>
    </location>
</feature>
<dbReference type="GO" id="GO:0008233">
    <property type="term" value="F:peptidase activity"/>
    <property type="evidence" value="ECO:0007669"/>
    <property type="project" value="UniProtKB-KW"/>
</dbReference>
<keyword evidence="3" id="KW-0645">Protease</keyword>
<dbReference type="InterPro" id="IPR013426">
    <property type="entry name" value="EpsH-like"/>
</dbReference>
<evidence type="ECO:0000256" key="8">
    <source>
        <dbReference type="SAM" id="Phobius"/>
    </source>
</evidence>
<feature type="transmembrane region" description="Helical" evidence="8">
    <location>
        <begin position="224"/>
        <end position="244"/>
    </location>
</feature>
<sequence>MNSAAVNTQFEANAPDVRLSIWREHLKLLVIASAIILALLWRDAWDMMATWWDISTYNHCLLIVPILYWLVQQRSDELKKIAPQIWTPGLLWVGIASIGWLLGEAAGVSFARQLGLIMMLQGAAITLLGPKVSRGLVFPLFYSFFLVPFGEELVPFLQTITAKMSMVFLDWAAIPAFIDGVFISTPTGYFEVAEACSGVKFLIAMIAYGALVSNVCFQSWKRRLLFMLAAMVMPILANGIRAFGTIYIAHHTSTDFASGFDHIFYGWFFFAFVLVLVMAIGWPFFDRKIDEKMIEGEAINALEFRKSKLTPKYAIVVLLAIVTTPFLWTSILASQSSQVPENIALPEVAGWEIVSYDPAFSWKPRFDGANHSLLGRYRNASTGQNVDLAISVFDQQEDGREIVGYGQGAFDPESDWSWSRDLPAPVGATALQITAPGPVTRDVLSFYRIGNKLTGSGTAVKLETLKMKLLGGNQQAVAVLVSAEKTDDRDQRQAIDQFLSDLGPIDKLADEMAGLR</sequence>
<evidence type="ECO:0000313" key="11">
    <source>
        <dbReference type="Proteomes" id="UP000501600"/>
    </source>
</evidence>
<evidence type="ECO:0000256" key="3">
    <source>
        <dbReference type="ARBA" id="ARBA00022670"/>
    </source>
</evidence>
<dbReference type="GO" id="GO:0005886">
    <property type="term" value="C:plasma membrane"/>
    <property type="evidence" value="ECO:0007669"/>
    <property type="project" value="UniProtKB-SubCell"/>
</dbReference>
<protein>
    <submittedName>
        <fullName evidence="10">Exosortase A</fullName>
        <ecNumber evidence="10">3.4.22.-</ecNumber>
    </submittedName>
</protein>
<feature type="transmembrane region" description="Helical" evidence="8">
    <location>
        <begin position="313"/>
        <end position="333"/>
    </location>
</feature>
<evidence type="ECO:0000256" key="5">
    <source>
        <dbReference type="ARBA" id="ARBA00022801"/>
    </source>
</evidence>
<organism evidence="10 11">
    <name type="scientific">Parasphingorhabdus halotolerans</name>
    <dbReference type="NCBI Taxonomy" id="2725558"/>
    <lineage>
        <taxon>Bacteria</taxon>
        <taxon>Pseudomonadati</taxon>
        <taxon>Pseudomonadota</taxon>
        <taxon>Alphaproteobacteria</taxon>
        <taxon>Sphingomonadales</taxon>
        <taxon>Sphingomonadaceae</taxon>
        <taxon>Parasphingorhabdus</taxon>
    </lineage>
</organism>
<keyword evidence="4 8" id="KW-0812">Transmembrane</keyword>
<feature type="transmembrane region" description="Helical" evidence="8">
    <location>
        <begin position="83"/>
        <end position="102"/>
    </location>
</feature>
<feature type="transmembrane region" description="Helical" evidence="8">
    <location>
        <begin position="25"/>
        <end position="42"/>
    </location>
</feature>
<dbReference type="InterPro" id="IPR017540">
    <property type="entry name" value="Exosortase-1"/>
</dbReference>
<reference evidence="10 11" key="1">
    <citation type="submission" date="2020-04" db="EMBL/GenBank/DDBJ databases">
        <title>Genome sequence for Sphingorhabdus sp. strain M1.</title>
        <authorList>
            <person name="Park S.-J."/>
        </authorList>
    </citation>
    <scope>NUCLEOTIDE SEQUENCE [LARGE SCALE GENOMIC DNA]</scope>
    <source>
        <strain evidence="10 11">JK6</strain>
    </source>
</reference>
<dbReference type="Pfam" id="PF09721">
    <property type="entry name" value="Exosortase_EpsH"/>
    <property type="match status" value="1"/>
</dbReference>
<evidence type="ECO:0000256" key="2">
    <source>
        <dbReference type="ARBA" id="ARBA00022475"/>
    </source>
</evidence>
<evidence type="ECO:0000313" key="10">
    <source>
        <dbReference type="EMBL" id="QJB68440.1"/>
    </source>
</evidence>
<keyword evidence="6 8" id="KW-1133">Transmembrane helix</keyword>
<dbReference type="RefSeq" id="WP_168818283.1">
    <property type="nucleotide sequence ID" value="NZ_CP051217.1"/>
</dbReference>
<evidence type="ECO:0000256" key="4">
    <source>
        <dbReference type="ARBA" id="ARBA00022692"/>
    </source>
</evidence>
<keyword evidence="11" id="KW-1185">Reference proteome</keyword>
<feature type="transmembrane region" description="Helical" evidence="8">
    <location>
        <begin position="264"/>
        <end position="285"/>
    </location>
</feature>
<evidence type="ECO:0000256" key="1">
    <source>
        <dbReference type="ARBA" id="ARBA00004651"/>
    </source>
</evidence>
<accession>A0A6H2DJ74</accession>
<dbReference type="Proteomes" id="UP000501600">
    <property type="component" value="Chromosome"/>
</dbReference>
<dbReference type="NCBIfam" id="TIGR02602">
    <property type="entry name" value="8TM_EpsH"/>
    <property type="match status" value="1"/>
</dbReference>
<keyword evidence="5 10" id="KW-0378">Hydrolase</keyword>
<dbReference type="NCBIfam" id="TIGR02914">
    <property type="entry name" value="EpsI_fam"/>
    <property type="match status" value="1"/>
</dbReference>
<evidence type="ECO:0000259" key="9">
    <source>
        <dbReference type="Pfam" id="PF11984"/>
    </source>
</evidence>
<dbReference type="InterPro" id="IPR014263">
    <property type="entry name" value="Methanolan_biosynth_EpsI"/>
</dbReference>
<evidence type="ECO:0000256" key="7">
    <source>
        <dbReference type="ARBA" id="ARBA00023136"/>
    </source>
</evidence>
<feature type="transmembrane region" description="Helical" evidence="8">
    <location>
        <begin position="136"/>
        <end position="154"/>
    </location>
</feature>
<dbReference type="KEGG" id="phao:HF685_03250"/>
<dbReference type="GO" id="GO:0006508">
    <property type="term" value="P:proteolysis"/>
    <property type="evidence" value="ECO:0007669"/>
    <property type="project" value="UniProtKB-KW"/>
</dbReference>
<keyword evidence="2" id="KW-1003">Cell membrane</keyword>
<dbReference type="Pfam" id="PF11984">
    <property type="entry name" value="DUF3485"/>
    <property type="match status" value="1"/>
</dbReference>
<dbReference type="EC" id="3.4.22.-" evidence="10"/>
<dbReference type="AlphaFoldDB" id="A0A6H2DJ74"/>
<dbReference type="NCBIfam" id="TIGR04178">
    <property type="entry name" value="exo_archaeo"/>
    <property type="match status" value="1"/>
</dbReference>
<keyword evidence="7 8" id="KW-0472">Membrane</keyword>
<dbReference type="NCBIfam" id="TIGR03109">
    <property type="entry name" value="exosort_XrtA"/>
    <property type="match status" value="1"/>
</dbReference>
<feature type="transmembrane region" description="Helical" evidence="8">
    <location>
        <begin position="166"/>
        <end position="185"/>
    </location>
</feature>
<dbReference type="EMBL" id="CP051217">
    <property type="protein sequence ID" value="QJB68440.1"/>
    <property type="molecule type" value="Genomic_DNA"/>
</dbReference>
<dbReference type="InterPro" id="IPR019127">
    <property type="entry name" value="Exosortase"/>
</dbReference>
<evidence type="ECO:0000256" key="6">
    <source>
        <dbReference type="ARBA" id="ARBA00022989"/>
    </source>
</evidence>
<comment type="subcellular location">
    <subcellularLocation>
        <location evidence="1">Cell membrane</location>
        <topology evidence="1">Multi-pass membrane protein</topology>
    </subcellularLocation>
</comment>
<gene>
    <name evidence="10" type="primary">xrtA</name>
    <name evidence="10" type="ORF">HF685_03250</name>
</gene>